<dbReference type="GO" id="GO:0016788">
    <property type="term" value="F:hydrolase activity, acting on ester bonds"/>
    <property type="evidence" value="ECO:0007669"/>
    <property type="project" value="TreeGrafter"/>
</dbReference>
<comment type="caution">
    <text evidence="3">The sequence shown here is derived from an EMBL/GenBank/DDBJ whole genome shotgun (WGS) entry which is preliminary data.</text>
</comment>
<dbReference type="AlphaFoldDB" id="A0A4Q0U858"/>
<evidence type="ECO:0000256" key="1">
    <source>
        <dbReference type="ARBA" id="ARBA00005622"/>
    </source>
</evidence>
<dbReference type="PANTHER" id="PTHR40841">
    <property type="entry name" value="SIDEROPHORE TRIACETYLFUSARININE C ESTERASE"/>
    <property type="match status" value="1"/>
</dbReference>
<comment type="similarity">
    <text evidence="1">Belongs to the esterase D family.</text>
</comment>
<keyword evidence="2" id="KW-0378">Hydrolase</keyword>
<dbReference type="Gene3D" id="3.40.50.1820">
    <property type="entry name" value="alpha/beta hydrolase"/>
    <property type="match status" value="1"/>
</dbReference>
<sequence length="401" mass="45774">MQRLITTSLLLMIFATSLVCGQQIARMERIDMPSKYFQHKRPVLIYTPSYFDEETMTDYDVIYVFDAQFRGLFDLITSLAHFHLQQFDENVRPYVVVGICSPHLPEIGYTRNSDYTPMPRKAVGRGLFREDRYFGHSEDLKKFLRDELMPYLKKNYRANGHSLAVGHSLSASFVLDAMLNDELFDDVIAMSPNCGYDDFRPANDFINYDFTKRAEPRFVYLSMGNEPQTWVWDNDTTWGDSWLKVKNHADSIASEGAGNSRIITAVFPEYTHNRVVYPAIQDALKRYFSFMGERDNWLSPGEHPVHIELHGADLAGTDVYITGNQEPLGAWQPSAVKMQAVSDSVRAIDLKLRLPACFKFTKGDWDRQIIANPETSLGGNIRITTPRDSVTYTTAVITVAP</sequence>
<reference evidence="3" key="1">
    <citation type="journal article" date="2021" name="PeerJ">
        <title>Extensive microbial diversity within the chicken gut microbiome revealed by metagenomics and culture.</title>
        <authorList>
            <person name="Gilroy R."/>
            <person name="Ravi A."/>
            <person name="Getino M."/>
            <person name="Pursley I."/>
            <person name="Horton D.L."/>
            <person name="Alikhan N.F."/>
            <person name="Baker D."/>
            <person name="Gharbi K."/>
            <person name="Hall N."/>
            <person name="Watson M."/>
            <person name="Adriaenssens E.M."/>
            <person name="Foster-Nyarko E."/>
            <person name="Jarju S."/>
            <person name="Secka A."/>
            <person name="Antonio M."/>
            <person name="Oren A."/>
            <person name="Chaudhuri R.R."/>
            <person name="La Ragione R."/>
            <person name="Hildebrand F."/>
            <person name="Pallen M.J."/>
        </authorList>
    </citation>
    <scope>NUCLEOTIDE SEQUENCE</scope>
    <source>
        <strain evidence="3">4100</strain>
    </source>
</reference>
<dbReference type="Pfam" id="PF00756">
    <property type="entry name" value="Esterase"/>
    <property type="match status" value="1"/>
</dbReference>
<dbReference type="InterPro" id="IPR029058">
    <property type="entry name" value="AB_hydrolase_fold"/>
</dbReference>
<dbReference type="SUPFAM" id="SSF49452">
    <property type="entry name" value="Starch-binding domain-like"/>
    <property type="match status" value="1"/>
</dbReference>
<dbReference type="InterPro" id="IPR000801">
    <property type="entry name" value="Esterase-like"/>
</dbReference>
<evidence type="ECO:0000256" key="2">
    <source>
        <dbReference type="ARBA" id="ARBA00022801"/>
    </source>
</evidence>
<dbReference type="InterPro" id="IPR052558">
    <property type="entry name" value="Siderophore_Hydrolase_D"/>
</dbReference>
<dbReference type="GO" id="GO:0030246">
    <property type="term" value="F:carbohydrate binding"/>
    <property type="evidence" value="ECO:0007669"/>
    <property type="project" value="InterPro"/>
</dbReference>
<evidence type="ECO:0000313" key="4">
    <source>
        <dbReference type="Proteomes" id="UP000711407"/>
    </source>
</evidence>
<organism evidence="3 4">
    <name type="scientific">Candidatus Amulumruptor caecigallinarius</name>
    <dbReference type="NCBI Taxonomy" id="2109911"/>
    <lineage>
        <taxon>Bacteria</taxon>
        <taxon>Pseudomonadati</taxon>
        <taxon>Bacteroidota</taxon>
        <taxon>Bacteroidia</taxon>
        <taxon>Bacteroidales</taxon>
        <taxon>Muribaculaceae</taxon>
        <taxon>Candidatus Amulumruptor</taxon>
    </lineage>
</organism>
<dbReference type="Gene3D" id="2.60.40.10">
    <property type="entry name" value="Immunoglobulins"/>
    <property type="match status" value="1"/>
</dbReference>
<dbReference type="Proteomes" id="UP000711407">
    <property type="component" value="Unassembled WGS sequence"/>
</dbReference>
<dbReference type="SUPFAM" id="SSF53474">
    <property type="entry name" value="alpha/beta-Hydrolases"/>
    <property type="match status" value="1"/>
</dbReference>
<accession>A0A4Q0U858</accession>
<proteinExistence type="inferred from homology"/>
<dbReference type="EMBL" id="DYXT01000039">
    <property type="protein sequence ID" value="HJE39606.1"/>
    <property type="molecule type" value="Genomic_DNA"/>
</dbReference>
<name>A0A4Q0U858_9BACT</name>
<reference evidence="3" key="2">
    <citation type="submission" date="2021-09" db="EMBL/GenBank/DDBJ databases">
        <authorList>
            <person name="Gilroy R."/>
        </authorList>
    </citation>
    <scope>NUCLEOTIDE SEQUENCE</scope>
    <source>
        <strain evidence="3">4100</strain>
    </source>
</reference>
<dbReference type="InterPro" id="IPR013783">
    <property type="entry name" value="Ig-like_fold"/>
</dbReference>
<dbReference type="PANTHER" id="PTHR40841:SF2">
    <property type="entry name" value="SIDEROPHORE-DEGRADING ESTERASE (EUROFUNG)"/>
    <property type="match status" value="1"/>
</dbReference>
<protein>
    <submittedName>
        <fullName evidence="3">Uncharacterized protein</fullName>
    </submittedName>
</protein>
<gene>
    <name evidence="3" type="ORF">K8V47_07625</name>
</gene>
<evidence type="ECO:0000313" key="3">
    <source>
        <dbReference type="EMBL" id="HJE39606.1"/>
    </source>
</evidence>
<dbReference type="InterPro" id="IPR013784">
    <property type="entry name" value="Carb-bd-like_fold"/>
</dbReference>